<dbReference type="Pfam" id="PF01144">
    <property type="entry name" value="CoA_trans"/>
    <property type="match status" value="1"/>
</dbReference>
<dbReference type="SUPFAM" id="SSF100950">
    <property type="entry name" value="NagB/RpiA/CoA transferase-like"/>
    <property type="match status" value="1"/>
</dbReference>
<dbReference type="Proteomes" id="UP000539642">
    <property type="component" value="Unassembled WGS sequence"/>
</dbReference>
<dbReference type="RefSeq" id="WP_183352224.1">
    <property type="nucleotide sequence ID" value="NZ_JACHEO010000025.1"/>
</dbReference>
<dbReference type="Gene3D" id="3.40.1080.10">
    <property type="entry name" value="Glutaconate Coenzyme A-transferase"/>
    <property type="match status" value="1"/>
</dbReference>
<dbReference type="PANTHER" id="PTHR43293:SF3">
    <property type="entry name" value="CHOLESTEROL RING-CLEAVING HYDROLASE IPDB SUBUNIT"/>
    <property type="match status" value="1"/>
</dbReference>
<dbReference type="GO" id="GO:0018730">
    <property type="term" value="F:glutaconate CoA-transferase activity"/>
    <property type="evidence" value="ECO:0007669"/>
    <property type="project" value="UniProtKB-EC"/>
</dbReference>
<organism evidence="1 2">
    <name type="scientific">Desulfoprunum benzoelyticum</name>
    <dbReference type="NCBI Taxonomy" id="1506996"/>
    <lineage>
        <taxon>Bacteria</taxon>
        <taxon>Pseudomonadati</taxon>
        <taxon>Thermodesulfobacteriota</taxon>
        <taxon>Desulfobulbia</taxon>
        <taxon>Desulfobulbales</taxon>
        <taxon>Desulfobulbaceae</taxon>
        <taxon>Desulfoprunum</taxon>
    </lineage>
</organism>
<keyword evidence="1" id="KW-0808">Transferase</keyword>
<comment type="caution">
    <text evidence="1">The sequence shown here is derived from an EMBL/GenBank/DDBJ whole genome shotgun (WGS) entry which is preliminary data.</text>
</comment>
<evidence type="ECO:0000313" key="2">
    <source>
        <dbReference type="Proteomes" id="UP000539642"/>
    </source>
</evidence>
<accession>A0A840V696</accession>
<name>A0A840V696_9BACT</name>
<keyword evidence="2" id="KW-1185">Reference proteome</keyword>
<sequence>MEYTLKEMMTIMAAREIDNGDIVFCGTGLPIMTAMAAKCINAPESIIFFETGAIDPKLEEIPMAVADPRVMYGAASNSGLLEAFATMQNRKTGRRVIGILGAAQVDRYGNLNSTCIGEYAQPETRFPGSGGACDVASFVPRFLVFMYHEKRKFPLKLDYLTSPGYLDGPGAREREGLMPGGPTAVVTNLGVMHFDDDSKEMYLACYYPGVTPGEILDNMEFSVDVSRAVEAMPPTEVELTILRDRVDPHKLVL</sequence>
<dbReference type="PANTHER" id="PTHR43293">
    <property type="entry name" value="ACETATE COA-TRANSFERASE YDIF"/>
    <property type="match status" value="1"/>
</dbReference>
<dbReference type="EMBL" id="JACHEO010000025">
    <property type="protein sequence ID" value="MBB5349430.1"/>
    <property type="molecule type" value="Genomic_DNA"/>
</dbReference>
<dbReference type="InterPro" id="IPR037171">
    <property type="entry name" value="NagB/RpiA_transferase-like"/>
</dbReference>
<proteinExistence type="predicted"/>
<protein>
    <submittedName>
        <fullName evidence="1">Glutaconate CoA-transferase subunit B</fullName>
        <ecNumber evidence="1">2.8.3.12</ecNumber>
    </submittedName>
</protein>
<dbReference type="SMART" id="SM00882">
    <property type="entry name" value="CoA_trans"/>
    <property type="match status" value="1"/>
</dbReference>
<reference evidence="1 2" key="1">
    <citation type="submission" date="2020-08" db="EMBL/GenBank/DDBJ databases">
        <title>Genomic Encyclopedia of Type Strains, Phase IV (KMG-IV): sequencing the most valuable type-strain genomes for metagenomic binning, comparative biology and taxonomic classification.</title>
        <authorList>
            <person name="Goeker M."/>
        </authorList>
    </citation>
    <scope>NUCLEOTIDE SEQUENCE [LARGE SCALE GENOMIC DNA]</scope>
    <source>
        <strain evidence="1 2">DSM 28570</strain>
    </source>
</reference>
<dbReference type="InterPro" id="IPR004165">
    <property type="entry name" value="CoA_trans_fam_I"/>
</dbReference>
<dbReference type="AlphaFoldDB" id="A0A840V696"/>
<evidence type="ECO:0000313" key="1">
    <source>
        <dbReference type="EMBL" id="MBB5349430.1"/>
    </source>
</evidence>
<dbReference type="EC" id="2.8.3.12" evidence="1"/>
<gene>
    <name evidence="1" type="ORF">HNQ81_003184</name>
</gene>